<dbReference type="InterPro" id="IPR027417">
    <property type="entry name" value="P-loop_NTPase"/>
</dbReference>
<organism evidence="1 2">
    <name type="scientific">Chironomus riparius</name>
    <dbReference type="NCBI Taxonomy" id="315576"/>
    <lineage>
        <taxon>Eukaryota</taxon>
        <taxon>Metazoa</taxon>
        <taxon>Ecdysozoa</taxon>
        <taxon>Arthropoda</taxon>
        <taxon>Hexapoda</taxon>
        <taxon>Insecta</taxon>
        <taxon>Pterygota</taxon>
        <taxon>Neoptera</taxon>
        <taxon>Endopterygota</taxon>
        <taxon>Diptera</taxon>
        <taxon>Nematocera</taxon>
        <taxon>Chironomoidea</taxon>
        <taxon>Chironomidae</taxon>
        <taxon>Chironominae</taxon>
        <taxon>Chironomus</taxon>
    </lineage>
</organism>
<evidence type="ECO:0000313" key="1">
    <source>
        <dbReference type="EMBL" id="CAG9800418.1"/>
    </source>
</evidence>
<dbReference type="OrthoDB" id="10041966at2759"/>
<name>A0A9N9RPP4_9DIPT</name>
<dbReference type="EMBL" id="OU895877">
    <property type="protein sequence ID" value="CAG9800418.1"/>
    <property type="molecule type" value="Genomic_DNA"/>
</dbReference>
<reference evidence="1" key="1">
    <citation type="submission" date="2022-01" db="EMBL/GenBank/DDBJ databases">
        <authorList>
            <person name="King R."/>
        </authorList>
    </citation>
    <scope>NUCLEOTIDE SEQUENCE</scope>
</reference>
<sequence length="246" mass="28940">MEQWMIVGISGVTCGGKTTLANNLYNHFKDKCGHEIKTGVDLNRVELIKQDDYFRLEDDPNHTKIEQLSHINWEIIESIDTDRMITDIMKILGKKFTIYNTRSTLTHMDSENLFANHYAANYSSLNYNNDLMKSDDDNTKFKHIKHNNVLNILIVEGFLILNHPVTLDLCNVKFHLHVPYEICYERRKSRVYEPPDVLGYFEMIVWPEYEKHLKSFKDREDVVFLNGEATPEKCFQYVLKSLLEEL</sequence>
<keyword evidence="2" id="KW-1185">Reference proteome</keyword>
<protein>
    <recommendedName>
        <fullName evidence="3">Nicotinamide riboside kinase 1</fullName>
    </recommendedName>
</protein>
<gene>
    <name evidence="1" type="ORF">CHIRRI_LOCUS3361</name>
</gene>
<dbReference type="Gene3D" id="3.40.50.300">
    <property type="entry name" value="P-loop containing nucleotide triphosphate hydrolases"/>
    <property type="match status" value="1"/>
</dbReference>
<evidence type="ECO:0008006" key="3">
    <source>
        <dbReference type="Google" id="ProtNLM"/>
    </source>
</evidence>
<proteinExistence type="predicted"/>
<evidence type="ECO:0000313" key="2">
    <source>
        <dbReference type="Proteomes" id="UP001153620"/>
    </source>
</evidence>
<dbReference type="AlphaFoldDB" id="A0A9N9RPP4"/>
<reference evidence="1" key="2">
    <citation type="submission" date="2022-10" db="EMBL/GenBank/DDBJ databases">
        <authorList>
            <consortium name="ENA_rothamsted_submissions"/>
            <consortium name="culmorum"/>
            <person name="King R."/>
        </authorList>
    </citation>
    <scope>NUCLEOTIDE SEQUENCE</scope>
</reference>
<dbReference type="PANTHER" id="PTHR10285">
    <property type="entry name" value="URIDINE KINASE"/>
    <property type="match status" value="1"/>
</dbReference>
<accession>A0A9N9RPP4</accession>
<dbReference type="SUPFAM" id="SSF52540">
    <property type="entry name" value="P-loop containing nucleoside triphosphate hydrolases"/>
    <property type="match status" value="1"/>
</dbReference>
<dbReference type="Proteomes" id="UP001153620">
    <property type="component" value="Chromosome 1"/>
</dbReference>